<reference evidence="2 3" key="1">
    <citation type="submission" date="2019-04" db="EMBL/GenBank/DDBJ databases">
        <title>Flavobacterium sp. GS03.</title>
        <authorList>
            <person name="Kim H."/>
        </authorList>
    </citation>
    <scope>NUCLEOTIDE SEQUENCE [LARGE SCALE GENOMIC DNA]</scope>
    <source>
        <strain evidence="2 3">GS03</strain>
    </source>
</reference>
<dbReference type="InterPro" id="IPR008969">
    <property type="entry name" value="CarboxyPept-like_regulatory"/>
</dbReference>
<evidence type="ECO:0008006" key="4">
    <source>
        <dbReference type="Google" id="ProtNLM"/>
    </source>
</evidence>
<sequence>MKKLYALLILFISAVSFSQNIRFEGIIQDTNKAPLEMANIMAMNQATKTMDAYAITNDKGKFVLNLKPNSSYTIKMSYLGMQNKEITITTQTQNISQNITMESGGIELEGVEIVREMPVSIKGDTIVYNADSFKTGTERKLEDVLKKLPGVEVNADGEVEVEGKKVSKLMVEGKDFFDGDTKLGVKNIPADAIDKVQVLRNYNENSILKGVENNQDNVAMNIKLKSGKKNFWFGDITAAGGFRPEDKFDRYNVNPKLFYYSPKYSVNIITNFNNIGELPLTIQDYFKFTGGFRSMMAKGGSSFNVSSNDLGISLLRNNRAKEIETDFGATNFSYNPTKSWSLSGFGILSSSITDLETVSTTNFLDPTSTEVASTENREEIAHQKSNLGLFKLSSSYKPNVNFQFDYDILTKFSKQDENNSLLRETIDESSNSTTENIFTAKKQDPVTVNQNLSFYYTAAEKHVFAFESQHLYQDENPFYNADLASDPFTSTSPAINILGYDTSQNRTNLNQNRFVKTNKLDAKLDYYYMVTPKSNINITLGNTNSNQSFNSSMYQILDNGNVNQLDNTTNTNDVNYRFNDAFLGLHYKVLTGKFTFTPGVSLHTYSLNNEQLGTSYKQNFTRILPDFLALYQIKKAETLTYNFSFTNNFTDINRQAEGFVLNSYSSLSTGNRTLENSIQQSHTLRYFKYNMFNFENIAGAISYNRTVDAVKTRAFFNNVNQVSSPYNSEFADETLTFFGNYGRSFLKYYKASLNATLNWSKYNNIQIDRNTLLDVPVTNESFMQTYTIKASTNFKDLPNIELGYSYTINDYPTDTFFTDKPTVRLDYFFLKSFSFVSEYEFYHYYNSDKSVENEYDFLSASLIYQKTKDSKWEYKISATNLLNTTSLNDDNFSQFSTRTSQYRVQPRYVMLSLKYNL</sequence>
<name>A0A4P7PTK4_9FLAO</name>
<feature type="signal peptide" evidence="1">
    <location>
        <begin position="1"/>
        <end position="18"/>
    </location>
</feature>
<dbReference type="RefSeq" id="WP_136151486.1">
    <property type="nucleotide sequence ID" value="NZ_CP038810.1"/>
</dbReference>
<feature type="chain" id="PRO_5020715665" description="Outer membrane protein beta-barrel domain-containing protein" evidence="1">
    <location>
        <begin position="19"/>
        <end position="917"/>
    </location>
</feature>
<keyword evidence="3" id="KW-1185">Reference proteome</keyword>
<dbReference type="OrthoDB" id="603275at2"/>
<dbReference type="Proteomes" id="UP000296862">
    <property type="component" value="Chromosome"/>
</dbReference>
<dbReference type="Gene3D" id="2.60.40.1120">
    <property type="entry name" value="Carboxypeptidase-like, regulatory domain"/>
    <property type="match status" value="1"/>
</dbReference>
<dbReference type="AlphaFoldDB" id="A0A4P7PTK4"/>
<gene>
    <name evidence="2" type="ORF">GS03_01024</name>
</gene>
<keyword evidence="1" id="KW-0732">Signal</keyword>
<evidence type="ECO:0000313" key="3">
    <source>
        <dbReference type="Proteomes" id="UP000296862"/>
    </source>
</evidence>
<evidence type="ECO:0000256" key="1">
    <source>
        <dbReference type="SAM" id="SignalP"/>
    </source>
</evidence>
<accession>A0A4P7PTK4</accession>
<dbReference type="KEGG" id="fsn:GS03_01024"/>
<protein>
    <recommendedName>
        <fullName evidence="4">Outer membrane protein beta-barrel domain-containing protein</fullName>
    </recommendedName>
</protein>
<dbReference type="SUPFAM" id="SSF56935">
    <property type="entry name" value="Porins"/>
    <property type="match status" value="1"/>
</dbReference>
<proteinExistence type="predicted"/>
<organism evidence="2 3">
    <name type="scientific">Flavobacterium sangjuense</name>
    <dbReference type="NCBI Taxonomy" id="2518177"/>
    <lineage>
        <taxon>Bacteria</taxon>
        <taxon>Pseudomonadati</taxon>
        <taxon>Bacteroidota</taxon>
        <taxon>Flavobacteriia</taxon>
        <taxon>Flavobacteriales</taxon>
        <taxon>Flavobacteriaceae</taxon>
        <taxon>Flavobacterium</taxon>
    </lineage>
</organism>
<dbReference type="Pfam" id="PF13715">
    <property type="entry name" value="CarbopepD_reg_2"/>
    <property type="match status" value="1"/>
</dbReference>
<dbReference type="EMBL" id="CP038810">
    <property type="protein sequence ID" value="QBZ97532.1"/>
    <property type="molecule type" value="Genomic_DNA"/>
</dbReference>
<dbReference type="SUPFAM" id="SSF49464">
    <property type="entry name" value="Carboxypeptidase regulatory domain-like"/>
    <property type="match status" value="1"/>
</dbReference>
<evidence type="ECO:0000313" key="2">
    <source>
        <dbReference type="EMBL" id="QBZ97532.1"/>
    </source>
</evidence>